<gene>
    <name evidence="1" type="ORF">JMJ77_014570</name>
</gene>
<dbReference type="EMBL" id="JAESDN010000006">
    <property type="protein sequence ID" value="KAG7048943.1"/>
    <property type="molecule type" value="Genomic_DNA"/>
</dbReference>
<evidence type="ECO:0000313" key="2">
    <source>
        <dbReference type="Proteomes" id="UP000699042"/>
    </source>
</evidence>
<organism evidence="1 2">
    <name type="scientific">Colletotrichum scovillei</name>
    <dbReference type="NCBI Taxonomy" id="1209932"/>
    <lineage>
        <taxon>Eukaryota</taxon>
        <taxon>Fungi</taxon>
        <taxon>Dikarya</taxon>
        <taxon>Ascomycota</taxon>
        <taxon>Pezizomycotina</taxon>
        <taxon>Sordariomycetes</taxon>
        <taxon>Hypocreomycetidae</taxon>
        <taxon>Glomerellales</taxon>
        <taxon>Glomerellaceae</taxon>
        <taxon>Colletotrichum</taxon>
        <taxon>Colletotrichum acutatum species complex</taxon>
    </lineage>
</organism>
<dbReference type="Proteomes" id="UP000699042">
    <property type="component" value="Unassembled WGS sequence"/>
</dbReference>
<keyword evidence="2" id="KW-1185">Reference proteome</keyword>
<reference evidence="1" key="1">
    <citation type="submission" date="2021-05" db="EMBL/GenBank/DDBJ databases">
        <title>Comparative genomics of three Colletotrichum scovillei strains and genetic complementation revealed genes involved fungal growth and virulence on chili pepper.</title>
        <authorList>
            <person name="Hsieh D.-K."/>
            <person name="Chuang S.-C."/>
            <person name="Chen C.-Y."/>
            <person name="Chao Y.-T."/>
            <person name="Lu M.-Y.J."/>
            <person name="Lee M.-H."/>
            <person name="Shih M.-C."/>
        </authorList>
    </citation>
    <scope>NUCLEOTIDE SEQUENCE</scope>
    <source>
        <strain evidence="1">Coll-153</strain>
    </source>
</reference>
<dbReference type="AlphaFoldDB" id="A0A9P7R5N6"/>
<comment type="caution">
    <text evidence="1">The sequence shown here is derived from an EMBL/GenBank/DDBJ whole genome shotgun (WGS) entry which is preliminary data.</text>
</comment>
<proteinExistence type="predicted"/>
<name>A0A9P7R5N6_9PEZI</name>
<evidence type="ECO:0000313" key="1">
    <source>
        <dbReference type="EMBL" id="KAG7048943.1"/>
    </source>
</evidence>
<protein>
    <submittedName>
        <fullName evidence="1">RNA recognition domain-containing protein</fullName>
    </submittedName>
</protein>
<accession>A0A9P7R5N6</accession>
<sequence length="283" mass="30227">MAKTSRSRSDTAMVAVVLKGAVAAAAVEAAVATTSIHTLLNADDVVLDQGVILVSIALLGMNGDNTSNLIHEVADLVLGETEREITHEDGTTVTLCSVVLHGRTVRHASADLHGLLEVVRLNPVCVVHAESPKDLLRGIVNSELDTNSDRKSELLLNFLVQKVDSVKGTEWSQELLGLLNRHIKSIMAVDDSRCGTGDQESSFLYPGCGHPRHPPSSVIVLARLSRVNTMRKAAYIELNEGVGHAASIATNLDEDNAEAVELADHSGLESNVILVLREADTID</sequence>